<feature type="transmembrane region" description="Helical" evidence="16">
    <location>
        <begin position="194"/>
        <end position="212"/>
    </location>
</feature>
<evidence type="ECO:0000256" key="11">
    <source>
        <dbReference type="ARBA" id="ARBA00023136"/>
    </source>
</evidence>
<comment type="pathway">
    <text evidence="2 16">Cell wall biogenesis; peptidoglycan biosynthesis.</text>
</comment>
<evidence type="ECO:0000256" key="4">
    <source>
        <dbReference type="ARBA" id="ARBA00022618"/>
    </source>
</evidence>
<dbReference type="GO" id="GO:0032153">
    <property type="term" value="C:cell division site"/>
    <property type="evidence" value="ECO:0007669"/>
    <property type="project" value="UniProtKB-UniRule"/>
</dbReference>
<comment type="similarity">
    <text evidence="14 16">Belongs to the SEDS family. FtsW subfamily.</text>
</comment>
<keyword evidence="5 16" id="KW-0328">Glycosyltransferase</keyword>
<protein>
    <recommendedName>
        <fullName evidence="16">Probable peptidoglycan glycosyltransferase FtsW</fullName>
        <shortName evidence="16">PGT</shortName>
        <ecNumber evidence="16">2.4.99.28</ecNumber>
    </recommendedName>
    <alternativeName>
        <fullName evidence="16">Cell division protein FtsW</fullName>
    </alternativeName>
    <alternativeName>
        <fullName evidence="16">Cell wall polymerase</fullName>
    </alternativeName>
    <alternativeName>
        <fullName evidence="16">Peptidoglycan polymerase</fullName>
        <shortName evidence="16">PG polymerase</shortName>
    </alternativeName>
</protein>
<dbReference type="GO" id="GO:0015648">
    <property type="term" value="F:lipid-linked peptidoglycan transporter activity"/>
    <property type="evidence" value="ECO:0007669"/>
    <property type="project" value="TreeGrafter"/>
</dbReference>
<accession>H8GRH4</accession>
<comment type="caution">
    <text evidence="16">Lacks conserved residue(s) required for the propagation of feature annotation.</text>
</comment>
<dbReference type="AlphaFoldDB" id="H8GRH4"/>
<feature type="transmembrane region" description="Helical" evidence="16">
    <location>
        <begin position="350"/>
        <end position="368"/>
    </location>
</feature>
<reference evidence="17 18" key="1">
    <citation type="journal article" date="2013" name="Genome Announc.">
        <title>Genome Sequence of the Obligate Gammaproteobacterial Methanotroph Methylomicrobium album Strain BG8.</title>
        <authorList>
            <person name="Kits K.D."/>
            <person name="Kalyuzhnaya M.G."/>
            <person name="Klotz M.G."/>
            <person name="Jetten M.S."/>
            <person name="Op den Camp H.J."/>
            <person name="Vuilleumier S."/>
            <person name="Bringel F."/>
            <person name="Dispirito A.A."/>
            <person name="Murrell J.C."/>
            <person name="Bruce D."/>
            <person name="Cheng J.F."/>
            <person name="Copeland A."/>
            <person name="Goodwin L."/>
            <person name="Hauser L."/>
            <person name="Lajus A."/>
            <person name="Land M.L."/>
            <person name="Lapidus A."/>
            <person name="Lucas S."/>
            <person name="Medigue C."/>
            <person name="Pitluck S."/>
            <person name="Woyke T."/>
            <person name="Zeytun A."/>
            <person name="Stein L.Y."/>
        </authorList>
    </citation>
    <scope>NUCLEOTIDE SEQUENCE [LARGE SCALE GENOMIC DNA]</scope>
    <source>
        <strain evidence="17 18">BG8</strain>
    </source>
</reference>
<evidence type="ECO:0000256" key="5">
    <source>
        <dbReference type="ARBA" id="ARBA00022676"/>
    </source>
</evidence>
<dbReference type="PANTHER" id="PTHR30474:SF2">
    <property type="entry name" value="PEPTIDOGLYCAN GLYCOSYLTRANSFERASE FTSW-RELATED"/>
    <property type="match status" value="1"/>
</dbReference>
<proteinExistence type="inferred from homology"/>
<evidence type="ECO:0000256" key="10">
    <source>
        <dbReference type="ARBA" id="ARBA00022989"/>
    </source>
</evidence>
<keyword evidence="6 16" id="KW-0808">Transferase</keyword>
<evidence type="ECO:0000256" key="2">
    <source>
        <dbReference type="ARBA" id="ARBA00004752"/>
    </source>
</evidence>
<evidence type="ECO:0000256" key="1">
    <source>
        <dbReference type="ARBA" id="ARBA00004651"/>
    </source>
</evidence>
<evidence type="ECO:0000256" key="8">
    <source>
        <dbReference type="ARBA" id="ARBA00022960"/>
    </source>
</evidence>
<dbReference type="PANTHER" id="PTHR30474">
    <property type="entry name" value="CELL CYCLE PROTEIN"/>
    <property type="match status" value="1"/>
</dbReference>
<keyword evidence="7 16" id="KW-0812">Transmembrane</keyword>
<dbReference type="GO" id="GO:0008360">
    <property type="term" value="P:regulation of cell shape"/>
    <property type="evidence" value="ECO:0007669"/>
    <property type="project" value="UniProtKB-KW"/>
</dbReference>
<feature type="transmembrane region" description="Helical" evidence="16">
    <location>
        <begin position="171"/>
        <end position="187"/>
    </location>
</feature>
<evidence type="ECO:0000256" key="16">
    <source>
        <dbReference type="HAMAP-Rule" id="MF_00913"/>
    </source>
</evidence>
<dbReference type="HAMAP" id="MF_00913">
    <property type="entry name" value="PGT_FtsW_proteobact"/>
    <property type="match status" value="1"/>
</dbReference>
<evidence type="ECO:0000313" key="18">
    <source>
        <dbReference type="Proteomes" id="UP000005090"/>
    </source>
</evidence>
<evidence type="ECO:0000256" key="3">
    <source>
        <dbReference type="ARBA" id="ARBA00022475"/>
    </source>
</evidence>
<comment type="subcellular location">
    <subcellularLocation>
        <location evidence="16">Cell inner membrane</location>
        <topology evidence="16">Multi-pass membrane protein</topology>
    </subcellularLocation>
    <subcellularLocation>
        <location evidence="1">Cell membrane</location>
        <topology evidence="1">Multi-pass membrane protein</topology>
    </subcellularLocation>
    <text evidence="16">Localizes to the division septum.</text>
</comment>
<keyword evidence="11 16" id="KW-0472">Membrane</keyword>
<dbReference type="STRING" id="686340.Metal_3504"/>
<dbReference type="GO" id="GO:0008955">
    <property type="term" value="F:peptidoglycan glycosyltransferase activity"/>
    <property type="evidence" value="ECO:0007669"/>
    <property type="project" value="UniProtKB-UniRule"/>
</dbReference>
<feature type="transmembrane region" description="Helical" evidence="16">
    <location>
        <begin position="312"/>
        <end position="330"/>
    </location>
</feature>
<feature type="transmembrane region" description="Helical" evidence="16">
    <location>
        <begin position="148"/>
        <end position="165"/>
    </location>
</feature>
<keyword evidence="3 16" id="KW-1003">Cell membrane</keyword>
<feature type="transmembrane region" description="Helical" evidence="16">
    <location>
        <begin position="83"/>
        <end position="103"/>
    </location>
</feature>
<evidence type="ECO:0000313" key="17">
    <source>
        <dbReference type="EMBL" id="EIC31153.1"/>
    </source>
</evidence>
<keyword evidence="12 16" id="KW-0131">Cell cycle</keyword>
<dbReference type="GO" id="GO:0005886">
    <property type="term" value="C:plasma membrane"/>
    <property type="evidence" value="ECO:0007669"/>
    <property type="project" value="UniProtKB-SubCell"/>
</dbReference>
<feature type="transmembrane region" description="Helical" evidence="16">
    <location>
        <begin position="280"/>
        <end position="300"/>
    </location>
</feature>
<keyword evidence="4 16" id="KW-0132">Cell division</keyword>
<dbReference type="HOGENOM" id="CLU_029243_1_1_6"/>
<organism evidence="17 18">
    <name type="scientific">Methylomicrobium album BG8</name>
    <dbReference type="NCBI Taxonomy" id="686340"/>
    <lineage>
        <taxon>Bacteria</taxon>
        <taxon>Pseudomonadati</taxon>
        <taxon>Pseudomonadota</taxon>
        <taxon>Gammaproteobacteria</taxon>
        <taxon>Methylococcales</taxon>
        <taxon>Methylococcaceae</taxon>
        <taxon>Methylomicrobium</taxon>
    </lineage>
</organism>
<dbReference type="NCBIfam" id="TIGR02614">
    <property type="entry name" value="ftsW"/>
    <property type="match status" value="1"/>
</dbReference>
<dbReference type="InterPro" id="IPR001182">
    <property type="entry name" value="FtsW/RodA"/>
</dbReference>
<evidence type="ECO:0000256" key="12">
    <source>
        <dbReference type="ARBA" id="ARBA00023306"/>
    </source>
</evidence>
<evidence type="ECO:0000256" key="9">
    <source>
        <dbReference type="ARBA" id="ARBA00022984"/>
    </source>
</evidence>
<dbReference type="RefSeq" id="WP_005374305.1">
    <property type="nucleotide sequence ID" value="NZ_CM001475.1"/>
</dbReference>
<dbReference type="UniPathway" id="UPA00219"/>
<keyword evidence="9 16" id="KW-0573">Peptidoglycan synthesis</keyword>
<keyword evidence="13 16" id="KW-0961">Cell wall biogenesis/degradation</keyword>
<dbReference type="GO" id="GO:0071555">
    <property type="term" value="P:cell wall organization"/>
    <property type="evidence" value="ECO:0007669"/>
    <property type="project" value="UniProtKB-KW"/>
</dbReference>
<evidence type="ECO:0000256" key="14">
    <source>
        <dbReference type="ARBA" id="ARBA00038053"/>
    </source>
</evidence>
<comment type="catalytic activity">
    <reaction evidence="15 16">
        <text>[GlcNAc-(1-&gt;4)-Mur2Ac(oyl-L-Ala-gamma-D-Glu-L-Lys-D-Ala-D-Ala)](n)-di-trans,octa-cis-undecaprenyl diphosphate + beta-D-GlcNAc-(1-&gt;4)-Mur2Ac(oyl-L-Ala-gamma-D-Glu-L-Lys-D-Ala-D-Ala)-di-trans,octa-cis-undecaprenyl diphosphate = [GlcNAc-(1-&gt;4)-Mur2Ac(oyl-L-Ala-gamma-D-Glu-L-Lys-D-Ala-D-Ala)](n+1)-di-trans,octa-cis-undecaprenyl diphosphate + di-trans,octa-cis-undecaprenyl diphosphate + H(+)</text>
        <dbReference type="Rhea" id="RHEA:23708"/>
        <dbReference type="Rhea" id="RHEA-COMP:9602"/>
        <dbReference type="Rhea" id="RHEA-COMP:9603"/>
        <dbReference type="ChEBI" id="CHEBI:15378"/>
        <dbReference type="ChEBI" id="CHEBI:58405"/>
        <dbReference type="ChEBI" id="CHEBI:60033"/>
        <dbReference type="ChEBI" id="CHEBI:78435"/>
        <dbReference type="EC" id="2.4.99.28"/>
    </reaction>
</comment>
<keyword evidence="8 16" id="KW-0133">Cell shape</keyword>
<name>H8GRH4_METAL</name>
<dbReference type="GO" id="GO:0043093">
    <property type="term" value="P:FtsZ-dependent cytokinesis"/>
    <property type="evidence" value="ECO:0007669"/>
    <property type="project" value="UniProtKB-UniRule"/>
</dbReference>
<gene>
    <name evidence="16" type="primary">ftsW</name>
    <name evidence="17" type="ORF">Metal_3504</name>
</gene>
<evidence type="ECO:0000256" key="6">
    <source>
        <dbReference type="ARBA" id="ARBA00022679"/>
    </source>
</evidence>
<dbReference type="eggNOG" id="COG0772">
    <property type="taxonomic scope" value="Bacteria"/>
</dbReference>
<evidence type="ECO:0000256" key="7">
    <source>
        <dbReference type="ARBA" id="ARBA00022692"/>
    </source>
</evidence>
<comment type="function">
    <text evidence="16">Peptidoglycan polymerase that is essential for cell division.</text>
</comment>
<sequence length="391" mass="42286">MNMESRSARVKRWHFDSVLLIASASLLLIGFVMVASSSLHLGVKQGETSLHYPLRQLVHILLGFGVGWVIMKVPVASWEKIGPALLGVGMILLTIVLIPGLGVKVKGSTRWLTIAGLRIQVSEAVKFFSVIYMAGYVNRRQAKLRSSAMGLVAPLGLFAVVALLLLMEPDLGSAVVILLIVIGMLFLAGARLSILFPLGLVGVVAFALLVYFEPYRMKRITGFLDPWADPLGTGFQLVQALISFGRGEWLGVGLGSGIQKLFYLPEAHTDFLFSVIAEELGLVGVVTVIALFALFFWRTFEIAAAAEKEGQLFAAFIAYGLGLWFGFQAFVNMGVNMGILPTKGLTLPLMSYGGGSMIVMCAAVALLFRVHTEIAELHASTPKGKSKWQNA</sequence>
<dbReference type="Proteomes" id="UP000005090">
    <property type="component" value="Chromosome"/>
</dbReference>
<keyword evidence="16" id="KW-0997">Cell inner membrane</keyword>
<keyword evidence="18" id="KW-1185">Reference proteome</keyword>
<dbReference type="GO" id="GO:0009252">
    <property type="term" value="P:peptidoglycan biosynthetic process"/>
    <property type="evidence" value="ECO:0007669"/>
    <property type="project" value="UniProtKB-UniRule"/>
</dbReference>
<evidence type="ECO:0000256" key="13">
    <source>
        <dbReference type="ARBA" id="ARBA00023316"/>
    </source>
</evidence>
<evidence type="ECO:0000256" key="15">
    <source>
        <dbReference type="ARBA" id="ARBA00049902"/>
    </source>
</evidence>
<keyword evidence="10 16" id="KW-1133">Transmembrane helix</keyword>
<dbReference type="InterPro" id="IPR013437">
    <property type="entry name" value="FtsW"/>
</dbReference>
<dbReference type="EC" id="2.4.99.28" evidence="16"/>
<dbReference type="EMBL" id="CM001475">
    <property type="protein sequence ID" value="EIC31153.1"/>
    <property type="molecule type" value="Genomic_DNA"/>
</dbReference>
<dbReference type="Pfam" id="PF01098">
    <property type="entry name" value="FTSW_RODA_SPOVE"/>
    <property type="match status" value="1"/>
</dbReference>